<proteinExistence type="predicted"/>
<sequence length="211" mass="23555">MDMFKLFKDFHVFGGSLEDHILIPMSQYASDTSISREMNSRSNIGNDFMLSSARVIFFVMSEAETETNPIDRAVAHLLFHRPLELSGKHTGTPESPASVKFPFEHKSAGLMSLPMGCVSDNSQVKQNLSHQVSKVPSPLMDSQPVEQFKNSPCIDTSENASTYGPADGAPEESHQRPPSYTTWSLKTLSFQESVDIFYQHLYTKTAKVLVF</sequence>
<dbReference type="GO" id="GO:0006355">
    <property type="term" value="P:regulation of DNA-templated transcription"/>
    <property type="evidence" value="ECO:0007669"/>
    <property type="project" value="InterPro"/>
</dbReference>
<dbReference type="PANTHER" id="PTHR33334:SF5">
    <property type="entry name" value="PROTEIN LNK2"/>
    <property type="match status" value="1"/>
</dbReference>
<comment type="caution">
    <text evidence="2">The sequence shown here is derived from an EMBL/GenBank/DDBJ whole genome shotgun (WGS) entry which is preliminary data.</text>
</comment>
<feature type="region of interest" description="Disordered" evidence="1">
    <location>
        <begin position="145"/>
        <end position="180"/>
    </location>
</feature>
<evidence type="ECO:0000313" key="3">
    <source>
        <dbReference type="Proteomes" id="UP000593574"/>
    </source>
</evidence>
<keyword evidence="3" id="KW-1185">Reference proteome</keyword>
<name>A0A7J9AB34_9ROSI</name>
<dbReference type="AlphaFoldDB" id="A0A7J9AB34"/>
<dbReference type="EMBL" id="JABEZV010000009">
    <property type="protein sequence ID" value="MBA0721276.1"/>
    <property type="molecule type" value="Genomic_DNA"/>
</dbReference>
<evidence type="ECO:0000256" key="1">
    <source>
        <dbReference type="SAM" id="MobiDB-lite"/>
    </source>
</evidence>
<gene>
    <name evidence="2" type="ORF">Golax_008835</name>
</gene>
<accession>A0A7J9AB34</accession>
<evidence type="ECO:0000313" key="2">
    <source>
        <dbReference type="EMBL" id="MBA0721276.1"/>
    </source>
</evidence>
<dbReference type="GO" id="GO:0007623">
    <property type="term" value="P:circadian rhythm"/>
    <property type="evidence" value="ECO:0007669"/>
    <property type="project" value="InterPro"/>
</dbReference>
<organism evidence="2 3">
    <name type="scientific">Gossypium laxum</name>
    <dbReference type="NCBI Taxonomy" id="34288"/>
    <lineage>
        <taxon>Eukaryota</taxon>
        <taxon>Viridiplantae</taxon>
        <taxon>Streptophyta</taxon>
        <taxon>Embryophyta</taxon>
        <taxon>Tracheophyta</taxon>
        <taxon>Spermatophyta</taxon>
        <taxon>Magnoliopsida</taxon>
        <taxon>eudicotyledons</taxon>
        <taxon>Gunneridae</taxon>
        <taxon>Pentapetalae</taxon>
        <taxon>rosids</taxon>
        <taxon>malvids</taxon>
        <taxon>Malvales</taxon>
        <taxon>Malvaceae</taxon>
        <taxon>Malvoideae</taxon>
        <taxon>Gossypium</taxon>
    </lineage>
</organism>
<dbReference type="InterPro" id="IPR039928">
    <property type="entry name" value="LNK"/>
</dbReference>
<dbReference type="PANTHER" id="PTHR33334">
    <property type="entry name" value="PROTEIN LNK1"/>
    <property type="match status" value="1"/>
</dbReference>
<dbReference type="Proteomes" id="UP000593574">
    <property type="component" value="Unassembled WGS sequence"/>
</dbReference>
<protein>
    <submittedName>
        <fullName evidence="2">Uncharacterized protein</fullName>
    </submittedName>
</protein>
<feature type="compositionally biased region" description="Polar residues" evidence="1">
    <location>
        <begin position="145"/>
        <end position="162"/>
    </location>
</feature>
<reference evidence="2 3" key="1">
    <citation type="journal article" date="2019" name="Genome Biol. Evol.">
        <title>Insights into the evolution of the New World diploid cottons (Gossypium, subgenus Houzingenia) based on genome sequencing.</title>
        <authorList>
            <person name="Grover C.E."/>
            <person name="Arick M.A. 2nd"/>
            <person name="Thrash A."/>
            <person name="Conover J.L."/>
            <person name="Sanders W.S."/>
            <person name="Peterson D.G."/>
            <person name="Frelichowski J.E."/>
            <person name="Scheffler J.A."/>
            <person name="Scheffler B.E."/>
            <person name="Wendel J.F."/>
        </authorList>
    </citation>
    <scope>NUCLEOTIDE SEQUENCE [LARGE SCALE GENOMIC DNA]</scope>
    <source>
        <strain evidence="2">4</strain>
        <tissue evidence="2">Leaf</tissue>
    </source>
</reference>